<proteinExistence type="predicted"/>
<sequence length="68" mass="7962">MKLNLYQCNLVYCSCWLTCLTSECVTCLTCLMYADTMIYADMEGREEREREERGSFTGAVKAKRNKRM</sequence>
<reference evidence="2" key="1">
    <citation type="journal article" date="2022" name="Mol. Ecol. Resour.">
        <title>The genomes of chicory, endive, great burdock and yacon provide insights into Asteraceae palaeo-polyploidization history and plant inulin production.</title>
        <authorList>
            <person name="Fan W."/>
            <person name="Wang S."/>
            <person name="Wang H."/>
            <person name="Wang A."/>
            <person name="Jiang F."/>
            <person name="Liu H."/>
            <person name="Zhao H."/>
            <person name="Xu D."/>
            <person name="Zhang Y."/>
        </authorList>
    </citation>
    <scope>NUCLEOTIDE SEQUENCE [LARGE SCALE GENOMIC DNA]</scope>
    <source>
        <strain evidence="2">cv. Yunnan</strain>
    </source>
</reference>
<name>A0ACB9ECQ8_9ASTR</name>
<evidence type="ECO:0000313" key="2">
    <source>
        <dbReference type="Proteomes" id="UP001056120"/>
    </source>
</evidence>
<keyword evidence="2" id="KW-1185">Reference proteome</keyword>
<accession>A0ACB9ECQ8</accession>
<evidence type="ECO:0000313" key="1">
    <source>
        <dbReference type="EMBL" id="KAI3756709.1"/>
    </source>
</evidence>
<dbReference type="Proteomes" id="UP001056120">
    <property type="component" value="Linkage Group LG18"/>
</dbReference>
<organism evidence="1 2">
    <name type="scientific">Smallanthus sonchifolius</name>
    <dbReference type="NCBI Taxonomy" id="185202"/>
    <lineage>
        <taxon>Eukaryota</taxon>
        <taxon>Viridiplantae</taxon>
        <taxon>Streptophyta</taxon>
        <taxon>Embryophyta</taxon>
        <taxon>Tracheophyta</taxon>
        <taxon>Spermatophyta</taxon>
        <taxon>Magnoliopsida</taxon>
        <taxon>eudicotyledons</taxon>
        <taxon>Gunneridae</taxon>
        <taxon>Pentapetalae</taxon>
        <taxon>asterids</taxon>
        <taxon>campanulids</taxon>
        <taxon>Asterales</taxon>
        <taxon>Asteraceae</taxon>
        <taxon>Asteroideae</taxon>
        <taxon>Heliantheae alliance</taxon>
        <taxon>Millerieae</taxon>
        <taxon>Smallanthus</taxon>
    </lineage>
</organism>
<gene>
    <name evidence="1" type="ORF">L1987_56531</name>
</gene>
<reference evidence="1 2" key="2">
    <citation type="journal article" date="2022" name="Mol. Ecol. Resour.">
        <title>The genomes of chicory, endive, great burdock and yacon provide insights into Asteraceae paleo-polyploidization history and plant inulin production.</title>
        <authorList>
            <person name="Fan W."/>
            <person name="Wang S."/>
            <person name="Wang H."/>
            <person name="Wang A."/>
            <person name="Jiang F."/>
            <person name="Liu H."/>
            <person name="Zhao H."/>
            <person name="Xu D."/>
            <person name="Zhang Y."/>
        </authorList>
    </citation>
    <scope>NUCLEOTIDE SEQUENCE [LARGE SCALE GENOMIC DNA]</scope>
    <source>
        <strain evidence="2">cv. Yunnan</strain>
        <tissue evidence="1">Leaves</tissue>
    </source>
</reference>
<protein>
    <submittedName>
        <fullName evidence="1">Uncharacterized protein</fullName>
    </submittedName>
</protein>
<dbReference type="EMBL" id="CM042035">
    <property type="protein sequence ID" value="KAI3756709.1"/>
    <property type="molecule type" value="Genomic_DNA"/>
</dbReference>
<comment type="caution">
    <text evidence="1">The sequence shown here is derived from an EMBL/GenBank/DDBJ whole genome shotgun (WGS) entry which is preliminary data.</text>
</comment>